<sequence>MQSFAFTMPLDVAVVKGLTPAIDVRTIAVVRTMCLGTFSPSVLVEVATRTGALEHAGLAVQEIPATSSPAQFAALLDGELDAVLTNPDNVVAYRCLPDNPLSRTADVRILAAVDGGLGLSLFGQPGHTTPKQLHGGVLSVDAPTTGFAFIAYELLDRLGLRKDDDYSIQAMGSTPRRTEALLTGQCHMTVLNAGNDLRAEGEGASRLSSVTSIGPYVGTVLAARGETIQRDGDALARLIETLLQTSAELVEGKHIELALDATQHRLGLDRATAKRYLKTLVDPTEGLVADGWMSPDALQTVVELRNRYFPGASELTVQAVLGSGIVDDGLLPAS</sequence>
<evidence type="ECO:0000256" key="1">
    <source>
        <dbReference type="ARBA" id="ARBA00004418"/>
    </source>
</evidence>
<dbReference type="PANTHER" id="PTHR30024">
    <property type="entry name" value="ALIPHATIC SULFONATES-BINDING PROTEIN-RELATED"/>
    <property type="match status" value="1"/>
</dbReference>
<dbReference type="EMBL" id="QHKI01000063">
    <property type="protein sequence ID" value="RSM71472.1"/>
    <property type="molecule type" value="Genomic_DNA"/>
</dbReference>
<dbReference type="Gene3D" id="3.40.190.10">
    <property type="entry name" value="Periplasmic binding protein-like II"/>
    <property type="match status" value="2"/>
</dbReference>
<dbReference type="SUPFAM" id="SSF53850">
    <property type="entry name" value="Periplasmic binding protein-like II"/>
    <property type="match status" value="1"/>
</dbReference>
<evidence type="ECO:0000256" key="2">
    <source>
        <dbReference type="ARBA" id="ARBA00010742"/>
    </source>
</evidence>
<comment type="similarity">
    <text evidence="2">Belongs to the bacterial solute-binding protein SsuA/TauA family.</text>
</comment>
<keyword evidence="3" id="KW-0732">Signal</keyword>
<dbReference type="AlphaFoldDB" id="A0A428YQW2"/>
<name>A0A428YQW2_KIBAR</name>
<gene>
    <name evidence="4" type="ORF">DMH04_43790</name>
</gene>
<protein>
    <submittedName>
        <fullName evidence="4">ABC transporter substrate-binding protein</fullName>
    </submittedName>
</protein>
<dbReference type="Proteomes" id="UP000287547">
    <property type="component" value="Unassembled WGS sequence"/>
</dbReference>
<reference evidence="4 5" key="1">
    <citation type="submission" date="2018-05" db="EMBL/GenBank/DDBJ databases">
        <title>Evolution of GPA BGCs.</title>
        <authorList>
            <person name="Waglechner N."/>
            <person name="Wright G.D."/>
        </authorList>
    </citation>
    <scope>NUCLEOTIDE SEQUENCE [LARGE SCALE GENOMIC DNA]</scope>
    <source>
        <strain evidence="4 5">A82846</strain>
    </source>
</reference>
<comment type="caution">
    <text evidence="4">The sequence shown here is derived from an EMBL/GenBank/DDBJ whole genome shotgun (WGS) entry which is preliminary data.</text>
</comment>
<accession>A0A428YQW2</accession>
<proteinExistence type="inferred from homology"/>
<evidence type="ECO:0000256" key="3">
    <source>
        <dbReference type="ARBA" id="ARBA00022729"/>
    </source>
</evidence>
<evidence type="ECO:0000313" key="4">
    <source>
        <dbReference type="EMBL" id="RSM71472.1"/>
    </source>
</evidence>
<dbReference type="PANTHER" id="PTHR30024:SF47">
    <property type="entry name" value="TAURINE-BINDING PERIPLASMIC PROTEIN"/>
    <property type="match status" value="1"/>
</dbReference>
<comment type="subcellular location">
    <subcellularLocation>
        <location evidence="1">Periplasm</location>
    </subcellularLocation>
</comment>
<dbReference type="GO" id="GO:0042597">
    <property type="term" value="C:periplasmic space"/>
    <property type="evidence" value="ECO:0007669"/>
    <property type="project" value="UniProtKB-SubCell"/>
</dbReference>
<organism evidence="4 5">
    <name type="scientific">Kibdelosporangium aridum</name>
    <dbReference type="NCBI Taxonomy" id="2030"/>
    <lineage>
        <taxon>Bacteria</taxon>
        <taxon>Bacillati</taxon>
        <taxon>Actinomycetota</taxon>
        <taxon>Actinomycetes</taxon>
        <taxon>Pseudonocardiales</taxon>
        <taxon>Pseudonocardiaceae</taxon>
        <taxon>Kibdelosporangium</taxon>
    </lineage>
</organism>
<evidence type="ECO:0000313" key="5">
    <source>
        <dbReference type="Proteomes" id="UP000287547"/>
    </source>
</evidence>